<feature type="domain" description="TRAM" evidence="11">
    <location>
        <begin position="138"/>
        <end position="208"/>
    </location>
</feature>
<keyword evidence="3" id="KW-0004">4Fe-4S</keyword>
<reference evidence="14" key="1">
    <citation type="submission" date="2022-11" db="UniProtKB">
        <authorList>
            <consortium name="WormBaseParasite"/>
        </authorList>
    </citation>
    <scope>IDENTIFICATION</scope>
</reference>
<dbReference type="Pfam" id="PF18693">
    <property type="entry name" value="TRAM_2"/>
    <property type="match status" value="1"/>
</dbReference>
<dbReference type="Gene3D" id="3.40.1180.10">
    <property type="entry name" value="Decaprenyl diphosphate synthase-like"/>
    <property type="match status" value="1"/>
</dbReference>
<proteinExistence type="predicted"/>
<dbReference type="GO" id="GO:0051539">
    <property type="term" value="F:4 iron, 4 sulfur cluster binding"/>
    <property type="evidence" value="ECO:0007669"/>
    <property type="project" value="UniProtKB-KW"/>
</dbReference>
<dbReference type="Pfam" id="PF17820">
    <property type="entry name" value="PDZ_6"/>
    <property type="match status" value="1"/>
</dbReference>
<dbReference type="InterPro" id="IPR058240">
    <property type="entry name" value="rSAM_sf"/>
</dbReference>
<dbReference type="InterPro" id="IPR034746">
    <property type="entry name" value="POTRA"/>
</dbReference>
<dbReference type="SUPFAM" id="SSF102114">
    <property type="entry name" value="Radical SAM enzymes"/>
    <property type="match status" value="1"/>
</dbReference>
<dbReference type="InterPro" id="IPR041489">
    <property type="entry name" value="PDZ_6"/>
</dbReference>
<dbReference type="Gene3D" id="2.40.50.140">
    <property type="entry name" value="Nucleic acid-binding proteins"/>
    <property type="match status" value="1"/>
</dbReference>
<dbReference type="PANTHER" id="PTHR43837">
    <property type="entry name" value="RIBOSOMAL PROTEIN S12 METHYLTHIOTRANSFERASE RIMO"/>
    <property type="match status" value="1"/>
</dbReference>
<dbReference type="SUPFAM" id="SSF64005">
    <property type="entry name" value="Undecaprenyl diphosphate synthase"/>
    <property type="match status" value="1"/>
</dbReference>
<sequence>MRGDLVSRPVGSVLEEAAALKRAGVKEILVISQDTSAYGVDTKYKLDFWNGQPVKTKFFDMCEALGQLWVSQAKLKKISNIARWLVEAELDRVGCFTYSPVEGATANDLPDHVPEEIKQERYERFMQVQQQISAAKLQKRIGQTMTVLVDSLEDEYPVAVARSYADAPEIDGNVFVEDIDKSTIQPGDMLEVEITDADEYDLFAKLIKIKRASGYRCCGGNLYRGSQLQKDGLVGRVTGDQMGMLATVMNGLAMRDALVRRNIRTRLMSALPIGTVVESYSSRDAIRHLSQGEVCVFVAGDIKALLKEKEISEDDERRAAKRSRIDEGLNFMTDSEEYHLPKHVAIIMDGNNRFAKKNQMQKGIRALTVFAFSSENWNRPQFEVDLLMKLLEETIHEQIPRMKKFNIALRFIGDRSRLPSHLVALMEDAEQQTAHHNTMTLTIAEQLNTRVVRLPNSPAATAQLQVGDKIIAVDGKETQNFEKLNFALIDRVGETGSLNIDVDRADVLGFSPYRPVIPAVVTELTADGAAIRQGIKVGDLLMCCVMVNSFILQVMPQGKRDNMGNNSKTADEVLRREMRQMEGALASNEKIDLSKVRLERTGFFKTVDIKPARIPNSPDQSDLNVNVEEQHSGTTNISAGYGSVRVIDNSTLGPKYASVNLQKPSKMTFSEEVGGNALVQFVLNLALPLPFKGDWTRHVRPVIFAEVVKYLY</sequence>
<dbReference type="GO" id="GO:0035599">
    <property type="term" value="F:aspartic acid methylthiotransferase activity"/>
    <property type="evidence" value="ECO:0007669"/>
    <property type="project" value="TreeGrafter"/>
</dbReference>
<dbReference type="Proteomes" id="UP000887574">
    <property type="component" value="Unplaced"/>
</dbReference>
<dbReference type="GO" id="GO:0046872">
    <property type="term" value="F:metal ion binding"/>
    <property type="evidence" value="ECO:0007669"/>
    <property type="project" value="UniProtKB-KW"/>
</dbReference>
<keyword evidence="13" id="KW-1185">Reference proteome</keyword>
<keyword evidence="8" id="KW-0411">Iron-sulfur</keyword>
<keyword evidence="7" id="KW-0408">Iron</keyword>
<name>A0A915DVM8_9BILA</name>
<evidence type="ECO:0000256" key="2">
    <source>
        <dbReference type="ARBA" id="ARBA00012596"/>
    </source>
</evidence>
<keyword evidence="5" id="KW-0949">S-adenosyl-L-methionine</keyword>
<dbReference type="GO" id="GO:0045547">
    <property type="term" value="F:ditrans,polycis-polyprenyl diphosphate synthase [(2E,6E)-farnesyl diphosphate specific] activity"/>
    <property type="evidence" value="ECO:0007669"/>
    <property type="project" value="UniProtKB-EC"/>
</dbReference>
<evidence type="ECO:0000256" key="4">
    <source>
        <dbReference type="ARBA" id="ARBA00022679"/>
    </source>
</evidence>
<dbReference type="Gene3D" id="3.80.30.20">
    <property type="entry name" value="tm_1862 like domain"/>
    <property type="match status" value="2"/>
</dbReference>
<dbReference type="GO" id="GO:0019867">
    <property type="term" value="C:outer membrane"/>
    <property type="evidence" value="ECO:0007669"/>
    <property type="project" value="InterPro"/>
</dbReference>
<dbReference type="Gene3D" id="2.30.42.10">
    <property type="match status" value="1"/>
</dbReference>
<dbReference type="InterPro" id="IPR002792">
    <property type="entry name" value="TRAM_dom"/>
</dbReference>
<evidence type="ECO:0000256" key="3">
    <source>
        <dbReference type="ARBA" id="ARBA00022485"/>
    </source>
</evidence>
<dbReference type="SUPFAM" id="SSF50156">
    <property type="entry name" value="PDZ domain-like"/>
    <property type="match status" value="1"/>
</dbReference>
<evidence type="ECO:0000259" key="11">
    <source>
        <dbReference type="PROSITE" id="PS50926"/>
    </source>
</evidence>
<evidence type="ECO:0000259" key="12">
    <source>
        <dbReference type="PROSITE" id="PS51779"/>
    </source>
</evidence>
<accession>A0A915DVM8</accession>
<dbReference type="InterPro" id="IPR005840">
    <property type="entry name" value="Ribosomal_uS12_MeSTrfase_RimO"/>
</dbReference>
<dbReference type="InterPro" id="IPR036393">
    <property type="entry name" value="AceGlu_kinase-like_sf"/>
</dbReference>
<dbReference type="InterPro" id="IPR023404">
    <property type="entry name" value="rSAM_horseshoe"/>
</dbReference>
<dbReference type="Gene3D" id="3.10.20.310">
    <property type="entry name" value="membrane protein fhac"/>
    <property type="match status" value="1"/>
</dbReference>
<keyword evidence="6" id="KW-0479">Metal-binding</keyword>
<dbReference type="PROSITE" id="PS51779">
    <property type="entry name" value="POTRA"/>
    <property type="match status" value="1"/>
</dbReference>
<evidence type="ECO:0000256" key="5">
    <source>
        <dbReference type="ARBA" id="ARBA00022691"/>
    </source>
</evidence>
<dbReference type="InterPro" id="IPR012340">
    <property type="entry name" value="NA-bd_OB-fold"/>
</dbReference>
<keyword evidence="4" id="KW-0808">Transferase</keyword>
<dbReference type="AlphaFoldDB" id="A0A915DVM8"/>
<dbReference type="PROSITE" id="PS50926">
    <property type="entry name" value="TRAM"/>
    <property type="match status" value="1"/>
</dbReference>
<dbReference type="Pfam" id="PF07244">
    <property type="entry name" value="POTRA"/>
    <property type="match status" value="1"/>
</dbReference>
<dbReference type="InterPro" id="IPR001441">
    <property type="entry name" value="UPP_synth-like"/>
</dbReference>
<comment type="catalytic activity">
    <reaction evidence="10">
        <text>n isopentenyl diphosphate + (2E,6E)-farnesyl diphosphate = a di-trans,poly-cis-polyprenyl diphosphate + n diphosphate</text>
        <dbReference type="Rhea" id="RHEA:53008"/>
        <dbReference type="Rhea" id="RHEA-COMP:19494"/>
        <dbReference type="ChEBI" id="CHEBI:33019"/>
        <dbReference type="ChEBI" id="CHEBI:128769"/>
        <dbReference type="ChEBI" id="CHEBI:136960"/>
        <dbReference type="ChEBI" id="CHEBI:175763"/>
        <dbReference type="EC" id="2.5.1.87"/>
    </reaction>
</comment>
<dbReference type="InterPro" id="IPR036034">
    <property type="entry name" value="PDZ_sf"/>
</dbReference>
<evidence type="ECO:0000256" key="8">
    <source>
        <dbReference type="ARBA" id="ARBA00023014"/>
    </source>
</evidence>
<dbReference type="EC" id="2.5.1.87" evidence="2"/>
<protein>
    <recommendedName>
        <fullName evidence="2">ditrans,polycis-polyprenyl diphosphate synthase [(2E,6E)-farnesyldiphosphate specific]</fullName>
        <ecNumber evidence="2">2.5.1.87</ecNumber>
    </recommendedName>
</protein>
<evidence type="ECO:0000256" key="9">
    <source>
        <dbReference type="ARBA" id="ARBA00023136"/>
    </source>
</evidence>
<dbReference type="InterPro" id="IPR036424">
    <property type="entry name" value="UPP_synth-like_sf"/>
</dbReference>
<dbReference type="PANTHER" id="PTHR43837:SF1">
    <property type="entry name" value="RIBOSOMAL PROTEIN US12 METHYLTHIOTRANSFERASE RIMO"/>
    <property type="match status" value="1"/>
</dbReference>
<feature type="domain" description="POTRA" evidence="12">
    <location>
        <begin position="545"/>
        <end position="630"/>
    </location>
</feature>
<dbReference type="GO" id="GO:0005829">
    <property type="term" value="C:cytosol"/>
    <property type="evidence" value="ECO:0007669"/>
    <property type="project" value="TreeGrafter"/>
</dbReference>
<comment type="subcellular location">
    <subcellularLocation>
        <location evidence="1">Membrane</location>
    </subcellularLocation>
</comment>
<evidence type="ECO:0000313" key="13">
    <source>
        <dbReference type="Proteomes" id="UP000887574"/>
    </source>
</evidence>
<evidence type="ECO:0000256" key="6">
    <source>
        <dbReference type="ARBA" id="ARBA00022723"/>
    </source>
</evidence>
<dbReference type="SUPFAM" id="SSF53633">
    <property type="entry name" value="Carbamate kinase-like"/>
    <property type="match status" value="1"/>
</dbReference>
<evidence type="ECO:0000256" key="1">
    <source>
        <dbReference type="ARBA" id="ARBA00004370"/>
    </source>
</evidence>
<dbReference type="Gene3D" id="3.40.1160.10">
    <property type="entry name" value="Acetylglutamate kinase-like"/>
    <property type="match status" value="1"/>
</dbReference>
<evidence type="ECO:0000256" key="10">
    <source>
        <dbReference type="ARBA" id="ARBA00047353"/>
    </source>
</evidence>
<organism evidence="13 14">
    <name type="scientific">Ditylenchus dipsaci</name>
    <dbReference type="NCBI Taxonomy" id="166011"/>
    <lineage>
        <taxon>Eukaryota</taxon>
        <taxon>Metazoa</taxon>
        <taxon>Ecdysozoa</taxon>
        <taxon>Nematoda</taxon>
        <taxon>Chromadorea</taxon>
        <taxon>Rhabditida</taxon>
        <taxon>Tylenchina</taxon>
        <taxon>Tylenchomorpha</taxon>
        <taxon>Sphaerularioidea</taxon>
        <taxon>Anguinidae</taxon>
        <taxon>Anguininae</taxon>
        <taxon>Ditylenchus</taxon>
    </lineage>
</organism>
<evidence type="ECO:0000313" key="14">
    <source>
        <dbReference type="WBParaSite" id="jg23972"/>
    </source>
</evidence>
<evidence type="ECO:0000256" key="7">
    <source>
        <dbReference type="ARBA" id="ARBA00023004"/>
    </source>
</evidence>
<dbReference type="Pfam" id="PF01255">
    <property type="entry name" value="Prenyltransf"/>
    <property type="match status" value="1"/>
</dbReference>
<keyword evidence="9" id="KW-0472">Membrane</keyword>
<dbReference type="WBParaSite" id="jg23972">
    <property type="protein sequence ID" value="jg23972"/>
    <property type="gene ID" value="jg23972"/>
</dbReference>
<dbReference type="InterPro" id="IPR010827">
    <property type="entry name" value="BamA/TamA_POTRA"/>
</dbReference>